<gene>
    <name evidence="1" type="ORF">J2S77_000922</name>
</gene>
<accession>A0ABT9VDE2</accession>
<organism evidence="1 2">
    <name type="scientific">Alkalibacillus salilacus</name>
    <dbReference type="NCBI Taxonomy" id="284582"/>
    <lineage>
        <taxon>Bacteria</taxon>
        <taxon>Bacillati</taxon>
        <taxon>Bacillota</taxon>
        <taxon>Bacilli</taxon>
        <taxon>Bacillales</taxon>
        <taxon>Bacillaceae</taxon>
        <taxon>Alkalibacillus</taxon>
    </lineage>
</organism>
<dbReference type="EMBL" id="JAUSTQ010000003">
    <property type="protein sequence ID" value="MDQ0158958.1"/>
    <property type="molecule type" value="Genomic_DNA"/>
</dbReference>
<evidence type="ECO:0000313" key="2">
    <source>
        <dbReference type="Proteomes" id="UP001224359"/>
    </source>
</evidence>
<keyword evidence="2" id="KW-1185">Reference proteome</keyword>
<comment type="caution">
    <text evidence="1">The sequence shown here is derived from an EMBL/GenBank/DDBJ whole genome shotgun (WGS) entry which is preliminary data.</text>
</comment>
<evidence type="ECO:0000313" key="1">
    <source>
        <dbReference type="EMBL" id="MDQ0158958.1"/>
    </source>
</evidence>
<sequence length="46" mass="5547">MMFPQNPQAQKWTLTEIDQLDVHFFYSIATLDQEKPKVQKYINDVF</sequence>
<protein>
    <submittedName>
        <fullName evidence="1">Uncharacterized protein</fullName>
    </submittedName>
</protein>
<name>A0ABT9VDE2_9BACI</name>
<proteinExistence type="predicted"/>
<dbReference type="Proteomes" id="UP001224359">
    <property type="component" value="Unassembled WGS sequence"/>
</dbReference>
<reference evidence="1 2" key="1">
    <citation type="submission" date="2023-07" db="EMBL/GenBank/DDBJ databases">
        <title>Genomic Encyclopedia of Type Strains, Phase IV (KMG-IV): sequencing the most valuable type-strain genomes for metagenomic binning, comparative biology and taxonomic classification.</title>
        <authorList>
            <person name="Goeker M."/>
        </authorList>
    </citation>
    <scope>NUCLEOTIDE SEQUENCE [LARGE SCALE GENOMIC DNA]</scope>
    <source>
        <strain evidence="1 2">DSM 16460</strain>
    </source>
</reference>